<name>A0A9N8ZXF0_FUNMO</name>
<accession>A0A9N8ZXF0</accession>
<protein>
    <submittedName>
        <fullName evidence="2">7551_t:CDS:1</fullName>
    </submittedName>
</protein>
<dbReference type="AlphaFoldDB" id="A0A9N8ZXF0"/>
<evidence type="ECO:0000313" key="3">
    <source>
        <dbReference type="Proteomes" id="UP000789375"/>
    </source>
</evidence>
<dbReference type="Proteomes" id="UP000789375">
    <property type="component" value="Unassembled WGS sequence"/>
</dbReference>
<reference evidence="2" key="1">
    <citation type="submission" date="2021-06" db="EMBL/GenBank/DDBJ databases">
        <authorList>
            <person name="Kallberg Y."/>
            <person name="Tangrot J."/>
            <person name="Rosling A."/>
        </authorList>
    </citation>
    <scope>NUCLEOTIDE SEQUENCE</scope>
    <source>
        <strain evidence="2">87-6 pot B 2015</strain>
    </source>
</reference>
<feature type="region of interest" description="Disordered" evidence="1">
    <location>
        <begin position="1"/>
        <end position="27"/>
    </location>
</feature>
<comment type="caution">
    <text evidence="2">The sequence shown here is derived from an EMBL/GenBank/DDBJ whole genome shotgun (WGS) entry which is preliminary data.</text>
</comment>
<dbReference type="EMBL" id="CAJVPP010000767">
    <property type="protein sequence ID" value="CAG8510528.1"/>
    <property type="molecule type" value="Genomic_DNA"/>
</dbReference>
<organism evidence="2 3">
    <name type="scientific">Funneliformis mosseae</name>
    <name type="common">Endomycorrhizal fungus</name>
    <name type="synonym">Glomus mosseae</name>
    <dbReference type="NCBI Taxonomy" id="27381"/>
    <lineage>
        <taxon>Eukaryota</taxon>
        <taxon>Fungi</taxon>
        <taxon>Fungi incertae sedis</taxon>
        <taxon>Mucoromycota</taxon>
        <taxon>Glomeromycotina</taxon>
        <taxon>Glomeromycetes</taxon>
        <taxon>Glomerales</taxon>
        <taxon>Glomeraceae</taxon>
        <taxon>Funneliformis</taxon>
    </lineage>
</organism>
<gene>
    <name evidence="2" type="ORF">FMOSSE_LOCUS4512</name>
</gene>
<keyword evidence="3" id="KW-1185">Reference proteome</keyword>
<evidence type="ECO:0000313" key="2">
    <source>
        <dbReference type="EMBL" id="CAG8510528.1"/>
    </source>
</evidence>
<evidence type="ECO:0000256" key="1">
    <source>
        <dbReference type="SAM" id="MobiDB-lite"/>
    </source>
</evidence>
<proteinExistence type="predicted"/>
<sequence length="111" mass="13433">MRNCDESDIIRKDNSEKKYKEESRRRVDDKSDMIMNQILVEEGNKTDPNHPNNERLIIIKNMSWRSSTTHKFLQDYINRAFNETSKFTRQRNCIYDNEHYIIDNALFRVSD</sequence>